<dbReference type="Pfam" id="PF02837">
    <property type="entry name" value="Glyco_hydro_2_N"/>
    <property type="match status" value="1"/>
</dbReference>
<evidence type="ECO:0000256" key="1">
    <source>
        <dbReference type="ARBA" id="ARBA00007401"/>
    </source>
</evidence>
<dbReference type="SUPFAM" id="SSF49303">
    <property type="entry name" value="beta-Galactosidase/glucuronidase domain"/>
    <property type="match status" value="1"/>
</dbReference>
<dbReference type="Gene3D" id="2.60.120.260">
    <property type="entry name" value="Galactose-binding domain-like"/>
    <property type="match status" value="1"/>
</dbReference>
<dbReference type="InterPro" id="IPR051913">
    <property type="entry name" value="GH2_Domain-Containing"/>
</dbReference>
<dbReference type="Gene3D" id="2.60.120.430">
    <property type="entry name" value="Galactose-binding lectin"/>
    <property type="match status" value="1"/>
</dbReference>
<name>A6VYW8_MARMS</name>
<dbReference type="Gene3D" id="3.20.20.80">
    <property type="entry name" value="Glycosidases"/>
    <property type="match status" value="1"/>
</dbReference>
<evidence type="ECO:0000313" key="8">
    <source>
        <dbReference type="EMBL" id="ABR71647.1"/>
    </source>
</evidence>
<evidence type="ECO:0000259" key="7">
    <source>
        <dbReference type="Pfam" id="PF16355"/>
    </source>
</evidence>
<accession>A6VYW8</accession>
<keyword evidence="2 8" id="KW-0378">Hydrolase</keyword>
<dbReference type="OrthoDB" id="9758603at2"/>
<dbReference type="SUPFAM" id="SSF49785">
    <property type="entry name" value="Galactose-binding domain-like"/>
    <property type="match status" value="1"/>
</dbReference>
<dbReference type="Pfam" id="PF16355">
    <property type="entry name" value="DUF4982"/>
    <property type="match status" value="1"/>
</dbReference>
<dbReference type="Pfam" id="PF02836">
    <property type="entry name" value="Glyco_hydro_2_C"/>
    <property type="match status" value="1"/>
</dbReference>
<feature type="domain" description="Glycoside hydrolase family 2 catalytic" evidence="5">
    <location>
        <begin position="331"/>
        <end position="646"/>
    </location>
</feature>
<dbReference type="InterPro" id="IPR006101">
    <property type="entry name" value="Glyco_hydro_2"/>
</dbReference>
<dbReference type="KEGG" id="mmw:Mmwyl1_2734"/>
<feature type="domain" description="Glycoside hydrolase family 2 immunoglobulin-like beta-sandwich" evidence="4">
    <location>
        <begin position="218"/>
        <end position="324"/>
    </location>
</feature>
<dbReference type="InterPro" id="IPR006103">
    <property type="entry name" value="Glyco_hydro_2_cat"/>
</dbReference>
<dbReference type="STRING" id="400668.Mmwyl1_2734"/>
<dbReference type="EC" id="3.2.1.23" evidence="8"/>
<dbReference type="InterPro" id="IPR032311">
    <property type="entry name" value="DUF4982"/>
</dbReference>
<dbReference type="Gene3D" id="2.60.40.10">
    <property type="entry name" value="Immunoglobulins"/>
    <property type="match status" value="2"/>
</dbReference>
<dbReference type="InterPro" id="IPR006102">
    <property type="entry name" value="Ig-like_GH2"/>
</dbReference>
<sequence>MEITKIINRIVLAVAVFIFSIFSISASASSPREQLILDTGWKFLFSEGDKTDAFLQKDFDDSVWQTISVPHTWNNVGYYQNDTTSHINTKNNINKQYGIGWYRLNFNVSSTNAKQQAWLEFDAASRVAEVWLNGVYLGEHRGGFTRFRFDATQALYWDQNNVLVVKTDNTKPTADSSTADTLPIAGDFFVHGGLYRPVRLVFTDPVHFDMLDYGGPGVYATTDLTKAEKAQVTVSSRVKNDAEQSKKIRVISQLVDAKGKTVAQAEQALTLEPKALATLKQNLDVANPTLWQGQENPYLYTLRTEIRGSNNQVLDTLEQKYGLRNIVISPDKGFILNGKPLRLQGVAYHQDKEGLGWAVSPEDVKQDVDLLVEMGANTLRLAHYPHGQSVHELADKYGLILWDEIPLVTSWTYGKDHKVANDGLLVNAELQLKEMIKQNFNHASVAFWGVANEVDFGAVVPAFLGATRGNTPDPIPVLKSLADMVKQLDPSRASTLANCCEAREEVKDIDIPKTSPVADTVGLNRYYGWYYGDVDDFGPHLDALHVQYPNLPISVSEYGAGGAVSLHTDNYLGAPVDSRGHHQPEEYMSYVHEENWRVIESKPYLFASWIWNAFDFATTVRTEGDSHDINTKGLITYDRAIKKDAYYFYQANWTTKPMVHVTSSRYSQRHYQITDVKVYSNLDQTELWLNGKSLGVKADCSLKICVWPNVSLKVGDNTVVAKGVGKQSSVQDETHWQLNKSQSNSYFIDAGALVAASTQEHSFGSDNFFYGGEAASFDKLGGWGRPPVKPEINQTADRDLATTYRRGSFHYELPLSNGHYKVVLLTVAPSDDITSRFTVEANGHKIVEVNASKSESGENLIAEYHTAEVEVVEGLLNLKFVPVQGDAFVSAIEVTPI</sequence>
<dbReference type="PANTHER" id="PTHR42732:SF1">
    <property type="entry name" value="BETA-MANNOSIDASE"/>
    <property type="match status" value="1"/>
</dbReference>
<evidence type="ECO:0000259" key="6">
    <source>
        <dbReference type="Pfam" id="PF02837"/>
    </source>
</evidence>
<reference evidence="8" key="1">
    <citation type="submission" date="2007-06" db="EMBL/GenBank/DDBJ databases">
        <title>Complete sequence of Marinomonas sp. MWYL1.</title>
        <authorList>
            <consortium name="US DOE Joint Genome Institute"/>
            <person name="Copeland A."/>
            <person name="Lucas S."/>
            <person name="Lapidus A."/>
            <person name="Barry K."/>
            <person name="Glavina del Rio T."/>
            <person name="Dalin E."/>
            <person name="Tice H."/>
            <person name="Pitluck S."/>
            <person name="Kiss H."/>
            <person name="Brettin T."/>
            <person name="Bruce D."/>
            <person name="Detter J.C."/>
            <person name="Han C."/>
            <person name="Schmutz J."/>
            <person name="Larimer F."/>
            <person name="Land M."/>
            <person name="Hauser L."/>
            <person name="Kyrpides N."/>
            <person name="Kim E."/>
            <person name="Johnston A.W.B."/>
            <person name="Todd J.D."/>
            <person name="Rogers R."/>
            <person name="Wexler M."/>
            <person name="Bond P.L."/>
            <person name="Li Y."/>
            <person name="Richardson P."/>
        </authorList>
    </citation>
    <scope>NUCLEOTIDE SEQUENCE [LARGE SCALE GENOMIC DNA]</scope>
    <source>
        <strain evidence="8">MWYL1</strain>
    </source>
</reference>
<dbReference type="InterPro" id="IPR017853">
    <property type="entry name" value="GH"/>
</dbReference>
<protein>
    <submittedName>
        <fullName evidence="8">Beta-galactosidase</fullName>
        <ecNumber evidence="8">3.2.1.23</ecNumber>
    </submittedName>
</protein>
<organism evidence="8">
    <name type="scientific">Marinomonas sp. (strain MWYL1)</name>
    <dbReference type="NCBI Taxonomy" id="400668"/>
    <lineage>
        <taxon>Bacteria</taxon>
        <taxon>Pseudomonadati</taxon>
        <taxon>Pseudomonadota</taxon>
        <taxon>Gammaproteobacteria</taxon>
        <taxon>Oceanospirillales</taxon>
        <taxon>Oceanospirillaceae</taxon>
        <taxon>Marinomonas</taxon>
    </lineage>
</organism>
<evidence type="ECO:0000256" key="3">
    <source>
        <dbReference type="ARBA" id="ARBA00023295"/>
    </source>
</evidence>
<evidence type="ECO:0000259" key="4">
    <source>
        <dbReference type="Pfam" id="PF00703"/>
    </source>
</evidence>
<dbReference type="InterPro" id="IPR013783">
    <property type="entry name" value="Ig-like_fold"/>
</dbReference>
<dbReference type="GO" id="GO:0004565">
    <property type="term" value="F:beta-galactosidase activity"/>
    <property type="evidence" value="ECO:0007669"/>
    <property type="project" value="UniProtKB-EC"/>
</dbReference>
<dbReference type="AlphaFoldDB" id="A6VYW8"/>
<dbReference type="PANTHER" id="PTHR42732">
    <property type="entry name" value="BETA-GALACTOSIDASE"/>
    <property type="match status" value="1"/>
</dbReference>
<dbReference type="PRINTS" id="PR00132">
    <property type="entry name" value="GLHYDRLASE2"/>
</dbReference>
<dbReference type="eggNOG" id="COG3250">
    <property type="taxonomic scope" value="Bacteria"/>
</dbReference>
<proteinExistence type="inferred from homology"/>
<dbReference type="SUPFAM" id="SSF51445">
    <property type="entry name" value="(Trans)glycosidases"/>
    <property type="match status" value="1"/>
</dbReference>
<keyword evidence="3 8" id="KW-0326">Glycosidase</keyword>
<dbReference type="HOGENOM" id="CLU_006501_5_0_6"/>
<dbReference type="InterPro" id="IPR006104">
    <property type="entry name" value="Glyco_hydro_2_N"/>
</dbReference>
<evidence type="ECO:0000259" key="5">
    <source>
        <dbReference type="Pfam" id="PF02836"/>
    </source>
</evidence>
<evidence type="ECO:0000256" key="2">
    <source>
        <dbReference type="ARBA" id="ARBA00022801"/>
    </source>
</evidence>
<dbReference type="GO" id="GO:0005975">
    <property type="term" value="P:carbohydrate metabolic process"/>
    <property type="evidence" value="ECO:0007669"/>
    <property type="project" value="InterPro"/>
</dbReference>
<gene>
    <name evidence="8" type="ordered locus">Mmwyl1_2734</name>
</gene>
<comment type="similarity">
    <text evidence="1">Belongs to the glycosyl hydrolase 2 family.</text>
</comment>
<dbReference type="Pfam" id="PF00703">
    <property type="entry name" value="Glyco_hydro_2"/>
    <property type="match status" value="1"/>
</dbReference>
<feature type="domain" description="DUF4982" evidence="7">
    <location>
        <begin position="672"/>
        <end position="726"/>
    </location>
</feature>
<dbReference type="EMBL" id="CP000749">
    <property type="protein sequence ID" value="ABR71647.1"/>
    <property type="molecule type" value="Genomic_DNA"/>
</dbReference>
<feature type="domain" description="Glycosyl hydrolases family 2 sugar binding" evidence="6">
    <location>
        <begin position="37"/>
        <end position="201"/>
    </location>
</feature>
<dbReference type="InterPro" id="IPR008979">
    <property type="entry name" value="Galactose-bd-like_sf"/>
</dbReference>
<dbReference type="InterPro" id="IPR036156">
    <property type="entry name" value="Beta-gal/glucu_dom_sf"/>
</dbReference>
<dbReference type="CAZy" id="GH2">
    <property type="family name" value="Glycoside Hydrolase Family 2"/>
</dbReference>